<organism evidence="1 2">
    <name type="scientific">Mythimna loreyi</name>
    <dbReference type="NCBI Taxonomy" id="667449"/>
    <lineage>
        <taxon>Eukaryota</taxon>
        <taxon>Metazoa</taxon>
        <taxon>Ecdysozoa</taxon>
        <taxon>Arthropoda</taxon>
        <taxon>Hexapoda</taxon>
        <taxon>Insecta</taxon>
        <taxon>Pterygota</taxon>
        <taxon>Neoptera</taxon>
        <taxon>Endopterygota</taxon>
        <taxon>Lepidoptera</taxon>
        <taxon>Glossata</taxon>
        <taxon>Ditrysia</taxon>
        <taxon>Noctuoidea</taxon>
        <taxon>Noctuidae</taxon>
        <taxon>Noctuinae</taxon>
        <taxon>Hadenini</taxon>
        <taxon>Mythimna</taxon>
    </lineage>
</organism>
<gene>
    <name evidence="1" type="ORF">PYW08_009350</name>
</gene>
<proteinExistence type="predicted"/>
<evidence type="ECO:0000313" key="2">
    <source>
        <dbReference type="Proteomes" id="UP001231649"/>
    </source>
</evidence>
<protein>
    <submittedName>
        <fullName evidence="1">Uncharacterized protein</fullName>
    </submittedName>
</protein>
<dbReference type="Proteomes" id="UP001231649">
    <property type="component" value="Chromosome 23"/>
</dbReference>
<evidence type="ECO:0000313" key="1">
    <source>
        <dbReference type="EMBL" id="KAJ8710835.1"/>
    </source>
</evidence>
<keyword evidence="2" id="KW-1185">Reference proteome</keyword>
<accession>A0ACC2Q9J1</accession>
<name>A0ACC2Q9J1_9NEOP</name>
<comment type="caution">
    <text evidence="1">The sequence shown here is derived from an EMBL/GenBank/DDBJ whole genome shotgun (WGS) entry which is preliminary data.</text>
</comment>
<dbReference type="EMBL" id="CM056799">
    <property type="protein sequence ID" value="KAJ8710835.1"/>
    <property type="molecule type" value="Genomic_DNA"/>
</dbReference>
<sequence>MPKISRTPPPNTSNQQAEVQSEPELTGHGDGISKNINTRKRMRLERTSGVSTQSKELSYDVTQFEELKSTILSWKADQDIILKKLVADVTELKLQNQSIKDSNTEIIKSMNFMNKNYEDTRKKLDELEKEKKNLNESILELENKIKDFQFMSRGSSIEIRNVPAYDKETQSDLMSVVTGLSAAVNVKIDSNDLRDLYRIPGKKGTNRGIVAEFATVSMKTKLLSAVKSYNKNQNSENKLNTEMIAIPGKRQPIYVAEFLPPSTRQTFYAARNFAKNNKYDFCWVANGNVLIRKEVGAKHIHIRSEKCLLKLKSQL</sequence>
<reference evidence="1" key="1">
    <citation type="submission" date="2023-03" db="EMBL/GenBank/DDBJ databases">
        <title>Chromosome-level genomes of two armyworms, Mythimna separata and Mythimna loreyi, provide insights into the biosynthesis and reception of sex pheromones.</title>
        <authorList>
            <person name="Zhao H."/>
        </authorList>
    </citation>
    <scope>NUCLEOTIDE SEQUENCE</scope>
    <source>
        <strain evidence="1">BeijingLab</strain>
    </source>
</reference>